<dbReference type="EMBL" id="CAJFCJ010000020">
    <property type="protein sequence ID" value="CAD5124333.1"/>
    <property type="molecule type" value="Genomic_DNA"/>
</dbReference>
<feature type="compositionally biased region" description="Basic and acidic residues" evidence="4">
    <location>
        <begin position="1045"/>
        <end position="1058"/>
    </location>
</feature>
<feature type="compositionally biased region" description="Basic and acidic residues" evidence="4">
    <location>
        <begin position="996"/>
        <end position="1016"/>
    </location>
</feature>
<reference evidence="5 6" key="1">
    <citation type="submission" date="2020-08" db="EMBL/GenBank/DDBJ databases">
        <authorList>
            <person name="Hejnol A."/>
        </authorList>
    </citation>
    <scope>NUCLEOTIDE SEQUENCE [LARGE SCALE GENOMIC DNA]</scope>
</reference>
<dbReference type="Proteomes" id="UP000549394">
    <property type="component" value="Unassembled WGS sequence"/>
</dbReference>
<feature type="region of interest" description="Disordered" evidence="4">
    <location>
        <begin position="1045"/>
        <end position="1064"/>
    </location>
</feature>
<keyword evidence="6" id="KW-1185">Reference proteome</keyword>
<feature type="compositionally biased region" description="Basic and acidic residues" evidence="4">
    <location>
        <begin position="919"/>
        <end position="929"/>
    </location>
</feature>
<dbReference type="SUPFAM" id="SSF48403">
    <property type="entry name" value="Ankyrin repeat"/>
    <property type="match status" value="1"/>
</dbReference>
<feature type="compositionally biased region" description="Acidic residues" evidence="4">
    <location>
        <begin position="944"/>
        <end position="960"/>
    </location>
</feature>
<feature type="repeat" description="ANK" evidence="3">
    <location>
        <begin position="351"/>
        <end position="383"/>
    </location>
</feature>
<accession>A0A7I8W7R3</accession>
<protein>
    <submittedName>
        <fullName evidence="5">DgyrCDS12625</fullName>
    </submittedName>
</protein>
<dbReference type="Gene3D" id="1.25.40.20">
    <property type="entry name" value="Ankyrin repeat-containing domain"/>
    <property type="match status" value="2"/>
</dbReference>
<dbReference type="InterPro" id="IPR002110">
    <property type="entry name" value="Ankyrin_rpt"/>
</dbReference>
<dbReference type="AlphaFoldDB" id="A0A7I8W7R3"/>
<dbReference type="InterPro" id="IPR036770">
    <property type="entry name" value="Ankyrin_rpt-contain_sf"/>
</dbReference>
<feature type="repeat" description="ANK" evidence="3">
    <location>
        <begin position="315"/>
        <end position="338"/>
    </location>
</feature>
<dbReference type="PROSITE" id="PS50088">
    <property type="entry name" value="ANK_REPEAT"/>
    <property type="match status" value="4"/>
</dbReference>
<dbReference type="SMART" id="SM00248">
    <property type="entry name" value="ANK"/>
    <property type="match status" value="9"/>
</dbReference>
<evidence type="ECO:0000256" key="1">
    <source>
        <dbReference type="ARBA" id="ARBA00022737"/>
    </source>
</evidence>
<dbReference type="PANTHER" id="PTHR24173:SF74">
    <property type="entry name" value="ANKYRIN REPEAT DOMAIN-CONTAINING PROTEIN 16"/>
    <property type="match status" value="1"/>
</dbReference>
<feature type="region of interest" description="Disordered" evidence="4">
    <location>
        <begin position="677"/>
        <end position="699"/>
    </location>
</feature>
<evidence type="ECO:0000313" key="6">
    <source>
        <dbReference type="Proteomes" id="UP000549394"/>
    </source>
</evidence>
<feature type="region of interest" description="Disordered" evidence="4">
    <location>
        <begin position="756"/>
        <end position="840"/>
    </location>
</feature>
<dbReference type="OrthoDB" id="6042147at2759"/>
<name>A0A7I8W7R3_9ANNE</name>
<gene>
    <name evidence="5" type="ORF">DGYR_LOCUS11887</name>
</gene>
<keyword evidence="2 3" id="KW-0040">ANK repeat</keyword>
<feature type="compositionally biased region" description="Pro residues" evidence="4">
    <location>
        <begin position="768"/>
        <end position="784"/>
    </location>
</feature>
<dbReference type="PANTHER" id="PTHR24173">
    <property type="entry name" value="ANKYRIN REPEAT CONTAINING"/>
    <property type="match status" value="1"/>
</dbReference>
<feature type="compositionally biased region" description="Polar residues" evidence="4">
    <location>
        <begin position="621"/>
        <end position="640"/>
    </location>
</feature>
<feature type="region of interest" description="Disordered" evidence="4">
    <location>
        <begin position="594"/>
        <end position="641"/>
    </location>
</feature>
<proteinExistence type="predicted"/>
<feature type="region of interest" description="Disordered" evidence="4">
    <location>
        <begin position="919"/>
        <end position="1034"/>
    </location>
</feature>
<evidence type="ECO:0000256" key="4">
    <source>
        <dbReference type="SAM" id="MobiDB-lite"/>
    </source>
</evidence>
<comment type="caution">
    <text evidence="5">The sequence shown here is derived from an EMBL/GenBank/DDBJ whole genome shotgun (WGS) entry which is preliminary data.</text>
</comment>
<sequence>MEMQESSINHSPFSEVGYYWAKPMPKEDCASSGIASSTTTYTEVDVASEADSVVREYKRVEEQYNNREIKLDQYSEMAARAIIRNHLEELQHIYRKQRVCFVDTNLHTALHLAAMRGSLKCLKWLLKTSHIPVRLRNIRHETCAHLAAKYQHLKCLKLIVYSGPLKALTIACEKDQNGLTILHVASKYGHDEIVSWLVDAFGTTLSLVKNKTGQIGLHYAAARGFYNCLVPLCKVGKICVNVRDNSGATPTFYCAQERRLYCLQYLVNVAHSDIRIGTNSGATPLMVAVQMGHKEIVEFLLSKLNPSDLQHQSSDGTTVFHLAAANGHIDVLDILLNREGWHEALRLRDERGGSAAHDAAAQGHVACLQTLINAGLDIHLRDCDGQTPYDLALQCSNEECAKYAKSLTGGEVIDVTSLIMSVKSIIADETHDINNMKRSSSVEPKSKGKGLMKLFERKSSQGHKRKSSGKFDANDKREVNLVQAQSGDISIREQRVVSTAHSRLFTDKSRKFTLPYLPKEGSEQNFTHRNSEDSYDESEENIDLTQFDIGESGDLNPSGVVTALRQKFECMSAATSASNSTNNIYSEVYSSPIPKRKKSKAPLPPNQTSAKKVTHYEKRTQNTPSDNLPPTTIHENTNGNDMPIYEDEITNRNPIYATELPIETKVENFLKSQEQYCNNTENPKDKSSATKYDSQNDFEEDSGAQIYEEAYLEEIKSNNQEHLKKEEPVEENIYGTIDDDNDDDNGDQLYATTIHSELTRSESCESIHPPPDYVAPIPPPPPLPDALLISNIPRAPTPPPLPSATKSNKGKLISNPFKKSVDSQPPSSGSNRLIQRRRSSRVDEITQHIQQSTMLAPYVEQFNRARDRRPSISIQDQVHLFNKERNEKAPLKRRLSRAEKNIFSSDLLGELVKRAQERAQRVVTKEQNKPKPNYTIKGRGSDADYSDSNDEDDDNNDNDNEYNSNSNNSVVGIGQISLQEITEENTESSVGPVNQKFEEKRHALSQSLKERQKRPTEWPMPPITGQRKYKADPPSELEMYFKQKRQENKERTLKKQSELMDESLMDENQQDIIVTKM</sequence>
<keyword evidence="1" id="KW-0677">Repeat</keyword>
<evidence type="ECO:0000313" key="5">
    <source>
        <dbReference type="EMBL" id="CAD5124333.1"/>
    </source>
</evidence>
<evidence type="ECO:0000256" key="2">
    <source>
        <dbReference type="ARBA" id="ARBA00023043"/>
    </source>
</evidence>
<dbReference type="Pfam" id="PF00023">
    <property type="entry name" value="Ank"/>
    <property type="match status" value="1"/>
</dbReference>
<dbReference type="PROSITE" id="PS50297">
    <property type="entry name" value="ANK_REP_REGION"/>
    <property type="match status" value="4"/>
</dbReference>
<feature type="repeat" description="ANK" evidence="3">
    <location>
        <begin position="177"/>
        <end position="199"/>
    </location>
</feature>
<evidence type="ECO:0000256" key="3">
    <source>
        <dbReference type="PROSITE-ProRule" id="PRU00023"/>
    </source>
</evidence>
<organism evidence="5 6">
    <name type="scientific">Dimorphilus gyrociliatus</name>
    <dbReference type="NCBI Taxonomy" id="2664684"/>
    <lineage>
        <taxon>Eukaryota</taxon>
        <taxon>Metazoa</taxon>
        <taxon>Spiralia</taxon>
        <taxon>Lophotrochozoa</taxon>
        <taxon>Annelida</taxon>
        <taxon>Polychaeta</taxon>
        <taxon>Polychaeta incertae sedis</taxon>
        <taxon>Dinophilidae</taxon>
        <taxon>Dimorphilus</taxon>
    </lineage>
</organism>
<feature type="compositionally biased region" description="Polar residues" evidence="4">
    <location>
        <begin position="822"/>
        <end position="833"/>
    </location>
</feature>
<feature type="repeat" description="ANK" evidence="3">
    <location>
        <begin position="280"/>
        <end position="312"/>
    </location>
</feature>
<dbReference type="Pfam" id="PF12796">
    <property type="entry name" value="Ank_2"/>
    <property type="match status" value="3"/>
</dbReference>